<dbReference type="OrthoDB" id="1268504at2"/>
<dbReference type="GO" id="GO:0055085">
    <property type="term" value="P:transmembrane transport"/>
    <property type="evidence" value="ECO:0007669"/>
    <property type="project" value="InterPro"/>
</dbReference>
<organism evidence="3 4">
    <name type="scientific">Chryseobacterium wanjuense</name>
    <dbReference type="NCBI Taxonomy" id="356305"/>
    <lineage>
        <taxon>Bacteria</taxon>
        <taxon>Pseudomonadati</taxon>
        <taxon>Bacteroidota</taxon>
        <taxon>Flavobacteriia</taxon>
        <taxon>Flavobacteriales</taxon>
        <taxon>Weeksellaceae</taxon>
        <taxon>Chryseobacterium group</taxon>
        <taxon>Chryseobacterium</taxon>
    </lineage>
</organism>
<feature type="signal peptide" evidence="1">
    <location>
        <begin position="1"/>
        <end position="28"/>
    </location>
</feature>
<dbReference type="EMBL" id="FOIU01000002">
    <property type="protein sequence ID" value="SEW44597.1"/>
    <property type="molecule type" value="Genomic_DNA"/>
</dbReference>
<dbReference type="Proteomes" id="UP000199469">
    <property type="component" value="Unassembled WGS sequence"/>
</dbReference>
<evidence type="ECO:0000259" key="2">
    <source>
        <dbReference type="Pfam" id="PF03544"/>
    </source>
</evidence>
<name>A0A1I0RTA4_9FLAO</name>
<reference evidence="4" key="1">
    <citation type="submission" date="2016-10" db="EMBL/GenBank/DDBJ databases">
        <authorList>
            <person name="Varghese N."/>
            <person name="Submissions S."/>
        </authorList>
    </citation>
    <scope>NUCLEOTIDE SEQUENCE [LARGE SCALE GENOMIC DNA]</scope>
    <source>
        <strain evidence="4">DSM 17724</strain>
    </source>
</reference>
<proteinExistence type="predicted"/>
<evidence type="ECO:0000313" key="4">
    <source>
        <dbReference type="Proteomes" id="UP000199469"/>
    </source>
</evidence>
<dbReference type="STRING" id="356305.SAMN05421841_3210"/>
<dbReference type="Pfam" id="PF03544">
    <property type="entry name" value="TonB_C"/>
    <property type="match status" value="1"/>
</dbReference>
<dbReference type="InterPro" id="IPR037682">
    <property type="entry name" value="TonB_C"/>
</dbReference>
<keyword evidence="1" id="KW-0732">Signal</keyword>
<sequence length="147" mass="17042">MCRNDFLLTMKKYFLILFLLLLSGKAFSQETAVQSQETGNNYQKAEFPGGDEAFQQEFMNMVYSYIDMALYAIQGQVTFIFNIDTKGKINKIDVLPKFKNNEMFIDDMKYAAKKVKGKWSPATRNGIPVDSKFVMKVNFKHNTYDHD</sequence>
<feature type="chain" id="PRO_5011486596" evidence="1">
    <location>
        <begin position="29"/>
        <end position="147"/>
    </location>
</feature>
<dbReference type="SUPFAM" id="SSF74653">
    <property type="entry name" value="TolA/TonB C-terminal domain"/>
    <property type="match status" value="1"/>
</dbReference>
<keyword evidence="4" id="KW-1185">Reference proteome</keyword>
<accession>A0A1I0RTA4</accession>
<dbReference type="Gene3D" id="3.30.1150.10">
    <property type="match status" value="1"/>
</dbReference>
<dbReference type="AlphaFoldDB" id="A0A1I0RTA4"/>
<evidence type="ECO:0000256" key="1">
    <source>
        <dbReference type="SAM" id="SignalP"/>
    </source>
</evidence>
<feature type="domain" description="TonB C-terminal" evidence="2">
    <location>
        <begin position="72"/>
        <end position="140"/>
    </location>
</feature>
<gene>
    <name evidence="3" type="ORF">SAMN05421841_3210</name>
</gene>
<protein>
    <submittedName>
        <fullName evidence="3">TonB protein C-terminal</fullName>
    </submittedName>
</protein>
<evidence type="ECO:0000313" key="3">
    <source>
        <dbReference type="EMBL" id="SEW44597.1"/>
    </source>
</evidence>